<proteinExistence type="predicted"/>
<organism evidence="1">
    <name type="scientific">marine sediment metagenome</name>
    <dbReference type="NCBI Taxonomy" id="412755"/>
    <lineage>
        <taxon>unclassified sequences</taxon>
        <taxon>metagenomes</taxon>
        <taxon>ecological metagenomes</taxon>
    </lineage>
</organism>
<dbReference type="EMBL" id="BARU01000003">
    <property type="protein sequence ID" value="GAH24999.1"/>
    <property type="molecule type" value="Genomic_DNA"/>
</dbReference>
<accession>X1F6L5</accession>
<evidence type="ECO:0000313" key="1">
    <source>
        <dbReference type="EMBL" id="GAH24999.1"/>
    </source>
</evidence>
<sequence>MTSKYVFPYWTGYKLIKWFVLIGTKRDRDGVRYGWLSREIRIATRRNFKGWKEARKERKEVKKGKAVFGTGYK</sequence>
<comment type="caution">
    <text evidence="1">The sequence shown here is derived from an EMBL/GenBank/DDBJ whole genome shotgun (WGS) entry which is preliminary data.</text>
</comment>
<reference evidence="1" key="1">
    <citation type="journal article" date="2014" name="Front. Microbiol.">
        <title>High frequency of phylogenetically diverse reductive dehalogenase-homologous genes in deep subseafloor sedimentary metagenomes.</title>
        <authorList>
            <person name="Kawai M."/>
            <person name="Futagami T."/>
            <person name="Toyoda A."/>
            <person name="Takaki Y."/>
            <person name="Nishi S."/>
            <person name="Hori S."/>
            <person name="Arai W."/>
            <person name="Tsubouchi T."/>
            <person name="Morono Y."/>
            <person name="Uchiyama I."/>
            <person name="Ito T."/>
            <person name="Fujiyama A."/>
            <person name="Inagaki F."/>
            <person name="Takami H."/>
        </authorList>
    </citation>
    <scope>NUCLEOTIDE SEQUENCE</scope>
    <source>
        <strain evidence="1">Expedition CK06-06</strain>
    </source>
</reference>
<name>X1F6L5_9ZZZZ</name>
<protein>
    <submittedName>
        <fullName evidence="1">Uncharacterized protein</fullName>
    </submittedName>
</protein>
<gene>
    <name evidence="1" type="ORF">S03H2_00050</name>
</gene>
<dbReference type="AlphaFoldDB" id="X1F6L5"/>